<keyword evidence="2" id="KW-1185">Reference proteome</keyword>
<dbReference type="EMBL" id="FTOA01000008">
    <property type="protein sequence ID" value="SIT13499.1"/>
    <property type="molecule type" value="Genomic_DNA"/>
</dbReference>
<name>A0A1N7PST2_9PROT</name>
<evidence type="ECO:0000313" key="2">
    <source>
        <dbReference type="Proteomes" id="UP000185678"/>
    </source>
</evidence>
<sequence>MGGIFVTDYLVTYDLKEGASNQWAEFVKQAELVGLVYVFQGTSKLFRLANTTLWGVFADTDAVTAAFDKALTATEKVIGRKITLEKRFITAISDWSIRSDENKAPDSRWTKTTKFETCRAHQKNDPFFAY</sequence>
<reference evidence="1 2" key="1">
    <citation type="submission" date="2017-01" db="EMBL/GenBank/DDBJ databases">
        <authorList>
            <person name="Mah S.A."/>
            <person name="Swanson W.J."/>
            <person name="Moy G.W."/>
            <person name="Vacquier V.D."/>
        </authorList>
    </citation>
    <scope>NUCLEOTIDE SEQUENCE [LARGE SCALE GENOMIC DNA]</scope>
    <source>
        <strain evidence="1 2">DSM 11589</strain>
    </source>
</reference>
<gene>
    <name evidence="1" type="ORF">SAMN05421779_10821</name>
</gene>
<protein>
    <submittedName>
        <fullName evidence="1">Uncharacterized protein</fullName>
    </submittedName>
</protein>
<accession>A0A1N7PST2</accession>
<evidence type="ECO:0000313" key="1">
    <source>
        <dbReference type="EMBL" id="SIT13499.1"/>
    </source>
</evidence>
<proteinExistence type="predicted"/>
<dbReference type="Proteomes" id="UP000185678">
    <property type="component" value="Unassembled WGS sequence"/>
</dbReference>
<organism evidence="1 2">
    <name type="scientific">Insolitispirillum peregrinum</name>
    <dbReference type="NCBI Taxonomy" id="80876"/>
    <lineage>
        <taxon>Bacteria</taxon>
        <taxon>Pseudomonadati</taxon>
        <taxon>Pseudomonadota</taxon>
        <taxon>Alphaproteobacteria</taxon>
        <taxon>Rhodospirillales</taxon>
        <taxon>Novispirillaceae</taxon>
        <taxon>Insolitispirillum</taxon>
    </lineage>
</organism>
<dbReference type="AlphaFoldDB" id="A0A1N7PST2"/>